<name>A0ABT3AGB5_9RHOB</name>
<evidence type="ECO:0000313" key="2">
    <source>
        <dbReference type="Proteomes" id="UP001320899"/>
    </source>
</evidence>
<comment type="caution">
    <text evidence="1">The sequence shown here is derived from an EMBL/GenBank/DDBJ whole genome shotgun (WGS) entry which is preliminary data.</text>
</comment>
<proteinExistence type="predicted"/>
<organism evidence="1 2">
    <name type="scientific">Ruegeria aquimaris</name>
    <dbReference type="NCBI Taxonomy" id="2984333"/>
    <lineage>
        <taxon>Bacteria</taxon>
        <taxon>Pseudomonadati</taxon>
        <taxon>Pseudomonadota</taxon>
        <taxon>Alphaproteobacteria</taxon>
        <taxon>Rhodobacterales</taxon>
        <taxon>Roseobacteraceae</taxon>
        <taxon>Ruegeria</taxon>
    </lineage>
</organism>
<dbReference type="Proteomes" id="UP001320899">
    <property type="component" value="Unassembled WGS sequence"/>
</dbReference>
<accession>A0ABT3AGB5</accession>
<reference evidence="1 2" key="1">
    <citation type="submission" date="2022-10" db="EMBL/GenBank/DDBJ databases">
        <title>Ruegeria sp. nov., isolated from ocean surface sediments.</title>
        <authorList>
            <person name="He W."/>
            <person name="Xue H.-P."/>
            <person name="Zhang D.-F."/>
        </authorList>
    </citation>
    <scope>NUCLEOTIDE SEQUENCE [LARGE SCALE GENOMIC DNA]</scope>
    <source>
        <strain evidence="1 2">XHP0148</strain>
    </source>
</reference>
<gene>
    <name evidence="1" type="ORF">OE747_05195</name>
</gene>
<keyword evidence="2" id="KW-1185">Reference proteome</keyword>
<dbReference type="EMBL" id="JAOWLB010000003">
    <property type="protein sequence ID" value="MCV2887724.1"/>
    <property type="molecule type" value="Genomic_DNA"/>
</dbReference>
<sequence length="179" mass="20264">MTAPAHNAILPFPMDYRDQTYASFKGLWLAIASSSHTNEITAAGRLHRRLRDEPVSDELLDECLLLDADAYRKKYGVRRTYVNTSKGIRDVRELYDAQLAPIDYSAFRQRLKSLERRSSPIGTAEIRDAATLGSSDWMSRYGGGRREPFRYDGEEYPDAVGAHPGFTAFLKEIGRASRK</sequence>
<evidence type="ECO:0000313" key="1">
    <source>
        <dbReference type="EMBL" id="MCV2887724.1"/>
    </source>
</evidence>
<protein>
    <submittedName>
        <fullName evidence="1">Uncharacterized protein</fullName>
    </submittedName>
</protein>